<dbReference type="PROSITE" id="PS51770">
    <property type="entry name" value="HOTDOG_ACOT"/>
    <property type="match status" value="1"/>
</dbReference>
<keyword evidence="2 3" id="KW-0378">Hydrolase</keyword>
<gene>
    <name evidence="5" type="ORF">ACFQ4P_08100</name>
</gene>
<accession>A0ABW4CJY7</accession>
<proteinExistence type="inferred from homology"/>
<feature type="domain" description="HotDog ACOT-type" evidence="4">
    <location>
        <begin position="4"/>
        <end position="116"/>
    </location>
</feature>
<evidence type="ECO:0000256" key="2">
    <source>
        <dbReference type="ARBA" id="ARBA00022801"/>
    </source>
</evidence>
<comment type="similarity">
    <text evidence="1">Belongs to the acyl coenzyme A hydrolase family.</text>
</comment>
<reference evidence="6" key="1">
    <citation type="journal article" date="2019" name="Int. J. Syst. Evol. Microbiol.">
        <title>The Global Catalogue of Microorganisms (GCM) 10K type strain sequencing project: providing services to taxonomists for standard genome sequencing and annotation.</title>
        <authorList>
            <consortium name="The Broad Institute Genomics Platform"/>
            <consortium name="The Broad Institute Genome Sequencing Center for Infectious Disease"/>
            <person name="Wu L."/>
            <person name="Ma J."/>
        </authorList>
    </citation>
    <scope>NUCLEOTIDE SEQUENCE [LARGE SCALE GENOMIC DNA]</scope>
    <source>
        <strain evidence="6">CCM 8980</strain>
    </source>
</reference>
<dbReference type="Pfam" id="PF03061">
    <property type="entry name" value="4HBT"/>
    <property type="match status" value="1"/>
</dbReference>
<dbReference type="RefSeq" id="WP_225877882.1">
    <property type="nucleotide sequence ID" value="NZ_BOLQ01000004.1"/>
</dbReference>
<comment type="caution">
    <text evidence="5">The sequence shown here is derived from an EMBL/GenBank/DDBJ whole genome shotgun (WGS) entry which is preliminary data.</text>
</comment>
<dbReference type="CDD" id="cd03442">
    <property type="entry name" value="BFIT_BACH"/>
    <property type="match status" value="1"/>
</dbReference>
<dbReference type="EMBL" id="JBHTOC010000010">
    <property type="protein sequence ID" value="MFD1430206.1"/>
    <property type="molecule type" value="Genomic_DNA"/>
</dbReference>
<dbReference type="EC" id="3.1.2.20" evidence="5"/>
<name>A0ABW4CJY7_9LACO</name>
<dbReference type="GO" id="GO:0047617">
    <property type="term" value="F:fatty acyl-CoA hydrolase activity"/>
    <property type="evidence" value="ECO:0007669"/>
    <property type="project" value="UniProtKB-EC"/>
</dbReference>
<evidence type="ECO:0000256" key="3">
    <source>
        <dbReference type="PROSITE-ProRule" id="PRU01106"/>
    </source>
</evidence>
<dbReference type="InterPro" id="IPR040170">
    <property type="entry name" value="Cytosol_ACT"/>
</dbReference>
<protein>
    <submittedName>
        <fullName evidence="5">Acyl-CoA thioesterase</fullName>
        <ecNumber evidence="5">3.1.2.20</ecNumber>
    </submittedName>
</protein>
<keyword evidence="6" id="KW-1185">Reference proteome</keyword>
<dbReference type="InterPro" id="IPR029069">
    <property type="entry name" value="HotDog_dom_sf"/>
</dbReference>
<organism evidence="5 6">
    <name type="scientific">Lacticaseibacillus mingshuiensis</name>
    <dbReference type="NCBI Taxonomy" id="2799574"/>
    <lineage>
        <taxon>Bacteria</taxon>
        <taxon>Bacillati</taxon>
        <taxon>Bacillota</taxon>
        <taxon>Bacilli</taxon>
        <taxon>Lactobacillales</taxon>
        <taxon>Lactobacillaceae</taxon>
        <taxon>Lacticaseibacillus</taxon>
    </lineage>
</organism>
<sequence length="159" mass="17571">MHFSETLATTTHRVFEGQMNEHDSLFGGQTVAWLDENASIAAHRLARRGLVTASVDHMEYVTPVAIGDAVIYQSVVSGVGTRSLEVFTKLVGEQMDSGERYLAGWSFMTFVTRTPDALPTLEFDSAFGQRLNAGYAERRARNKALRDAAPITRDDISML</sequence>
<evidence type="ECO:0000313" key="5">
    <source>
        <dbReference type="EMBL" id="MFD1430206.1"/>
    </source>
</evidence>
<dbReference type="PANTHER" id="PTHR11049:SF24">
    <property type="entry name" value="CYTOSOLIC ACYL COENZYME A THIOESTER HYDROLASE"/>
    <property type="match status" value="1"/>
</dbReference>
<dbReference type="SUPFAM" id="SSF54637">
    <property type="entry name" value="Thioesterase/thiol ester dehydrase-isomerase"/>
    <property type="match status" value="1"/>
</dbReference>
<evidence type="ECO:0000313" key="6">
    <source>
        <dbReference type="Proteomes" id="UP001597196"/>
    </source>
</evidence>
<dbReference type="InterPro" id="IPR006683">
    <property type="entry name" value="Thioestr_dom"/>
</dbReference>
<dbReference type="PANTHER" id="PTHR11049">
    <property type="entry name" value="ACYL COENZYME A THIOESTER HYDROLASE"/>
    <property type="match status" value="1"/>
</dbReference>
<evidence type="ECO:0000259" key="4">
    <source>
        <dbReference type="PROSITE" id="PS51770"/>
    </source>
</evidence>
<evidence type="ECO:0000256" key="1">
    <source>
        <dbReference type="ARBA" id="ARBA00010458"/>
    </source>
</evidence>
<dbReference type="Gene3D" id="3.10.129.10">
    <property type="entry name" value="Hotdog Thioesterase"/>
    <property type="match status" value="1"/>
</dbReference>
<dbReference type="InterPro" id="IPR033120">
    <property type="entry name" value="HOTDOG_ACOT"/>
</dbReference>
<dbReference type="Proteomes" id="UP001597196">
    <property type="component" value="Unassembled WGS sequence"/>
</dbReference>